<organism evidence="1 2">
    <name type="scientific">Paenibacillus germinis</name>
    <dbReference type="NCBI Taxonomy" id="2654979"/>
    <lineage>
        <taxon>Bacteria</taxon>
        <taxon>Bacillati</taxon>
        <taxon>Bacillota</taxon>
        <taxon>Bacilli</taxon>
        <taxon>Bacillales</taxon>
        <taxon>Paenibacillaceae</taxon>
        <taxon>Paenibacillus</taxon>
    </lineage>
</organism>
<proteinExistence type="predicted"/>
<reference evidence="1 2" key="1">
    <citation type="submission" date="2019-10" db="EMBL/GenBank/DDBJ databases">
        <title>Description of Paenibacillus choica sp. nov.</title>
        <authorList>
            <person name="Carlier A."/>
            <person name="Qi S."/>
        </authorList>
    </citation>
    <scope>NUCLEOTIDE SEQUENCE [LARGE SCALE GENOMIC DNA]</scope>
    <source>
        <strain evidence="1 2">LMG 31460</strain>
    </source>
</reference>
<gene>
    <name evidence="1" type="ORF">GC102_18490</name>
</gene>
<dbReference type="Proteomes" id="UP000658690">
    <property type="component" value="Unassembled WGS sequence"/>
</dbReference>
<dbReference type="EMBL" id="WHOC01000089">
    <property type="protein sequence ID" value="NOU87746.1"/>
    <property type="molecule type" value="Genomic_DNA"/>
</dbReference>
<protein>
    <submittedName>
        <fullName evidence="1">Uncharacterized protein</fullName>
    </submittedName>
</protein>
<sequence length="70" mass="8075">MIAVEMANSCRNLLGPHHHIKGELYKVGPDSFKDKPGWTDKDIEQNTPIYTDRYTFVRFGLHDSPCIELK</sequence>
<evidence type="ECO:0000313" key="2">
    <source>
        <dbReference type="Proteomes" id="UP000658690"/>
    </source>
</evidence>
<dbReference type="RefSeq" id="WP_171690861.1">
    <property type="nucleotide sequence ID" value="NZ_WHOC01000089.1"/>
</dbReference>
<evidence type="ECO:0000313" key="1">
    <source>
        <dbReference type="EMBL" id="NOU87746.1"/>
    </source>
</evidence>
<keyword evidence="2" id="KW-1185">Reference proteome</keyword>
<accession>A0ABX1Z3B7</accession>
<name>A0ABX1Z3B7_9BACL</name>
<comment type="caution">
    <text evidence="1">The sequence shown here is derived from an EMBL/GenBank/DDBJ whole genome shotgun (WGS) entry which is preliminary data.</text>
</comment>